<name>A0A0C9VIR3_SPHS4</name>
<gene>
    <name evidence="2" type="ORF">M422DRAFT_69358</name>
</gene>
<sequence>MPTIFPGRVPIEGDFCLSYTLYTPRSTQRGQTPLTLVVFVNGLRTLAADWDGIATELHSNHSLYLLTFDRWNSGESDELPSTRSTNDMTTAAEDLSLLLAGVASEHKIDLNETRLILVGSSIGCCIARIFVTSFHKPALGSIHGIILLDSYISNTDFVSLFPPPKAGEPSELKKTREIITKLFHPSVPNPEGLDRSNAPTLLPYADKPKLPGSPDLIVVAHDPEYNVEEMVEKLGIDKDYYLEYVQSAWDEYNKGLEMLSNSSRFLIAENSAHFIYKDRPDLVVHEIDKITRR</sequence>
<proteinExistence type="predicted"/>
<reference evidence="2 3" key="1">
    <citation type="submission" date="2014-06" db="EMBL/GenBank/DDBJ databases">
        <title>Evolutionary Origins and Diversification of the Mycorrhizal Mutualists.</title>
        <authorList>
            <consortium name="DOE Joint Genome Institute"/>
            <consortium name="Mycorrhizal Genomics Consortium"/>
            <person name="Kohler A."/>
            <person name="Kuo A."/>
            <person name="Nagy L.G."/>
            <person name="Floudas D."/>
            <person name="Copeland A."/>
            <person name="Barry K.W."/>
            <person name="Cichocki N."/>
            <person name="Veneault-Fourrey C."/>
            <person name="LaButti K."/>
            <person name="Lindquist E.A."/>
            <person name="Lipzen A."/>
            <person name="Lundell T."/>
            <person name="Morin E."/>
            <person name="Murat C."/>
            <person name="Riley R."/>
            <person name="Ohm R."/>
            <person name="Sun H."/>
            <person name="Tunlid A."/>
            <person name="Henrissat B."/>
            <person name="Grigoriev I.V."/>
            <person name="Hibbett D.S."/>
            <person name="Martin F."/>
        </authorList>
    </citation>
    <scope>NUCLEOTIDE SEQUENCE [LARGE SCALE GENOMIC DNA]</scope>
    <source>
        <strain evidence="2 3">SS14</strain>
    </source>
</reference>
<evidence type="ECO:0000313" key="2">
    <source>
        <dbReference type="EMBL" id="KIJ37425.1"/>
    </source>
</evidence>
<protein>
    <recommendedName>
        <fullName evidence="1">AB hydrolase-1 domain-containing protein</fullName>
    </recommendedName>
</protein>
<dbReference type="Proteomes" id="UP000054279">
    <property type="component" value="Unassembled WGS sequence"/>
</dbReference>
<dbReference type="InterPro" id="IPR000073">
    <property type="entry name" value="AB_hydrolase_1"/>
</dbReference>
<dbReference type="HOGENOM" id="CLU_044619_0_0_1"/>
<organism evidence="2 3">
    <name type="scientific">Sphaerobolus stellatus (strain SS14)</name>
    <dbReference type="NCBI Taxonomy" id="990650"/>
    <lineage>
        <taxon>Eukaryota</taxon>
        <taxon>Fungi</taxon>
        <taxon>Dikarya</taxon>
        <taxon>Basidiomycota</taxon>
        <taxon>Agaricomycotina</taxon>
        <taxon>Agaricomycetes</taxon>
        <taxon>Phallomycetidae</taxon>
        <taxon>Geastrales</taxon>
        <taxon>Sphaerobolaceae</taxon>
        <taxon>Sphaerobolus</taxon>
    </lineage>
</organism>
<evidence type="ECO:0000313" key="3">
    <source>
        <dbReference type="Proteomes" id="UP000054279"/>
    </source>
</evidence>
<feature type="domain" description="AB hydrolase-1" evidence="1">
    <location>
        <begin position="37"/>
        <end position="284"/>
    </location>
</feature>
<evidence type="ECO:0000259" key="1">
    <source>
        <dbReference type="Pfam" id="PF12697"/>
    </source>
</evidence>
<dbReference type="AlphaFoldDB" id="A0A0C9VIR3"/>
<dbReference type="SUPFAM" id="SSF53474">
    <property type="entry name" value="alpha/beta-Hydrolases"/>
    <property type="match status" value="1"/>
</dbReference>
<dbReference type="InterPro" id="IPR029058">
    <property type="entry name" value="AB_hydrolase_fold"/>
</dbReference>
<dbReference type="Gene3D" id="3.40.50.1820">
    <property type="entry name" value="alpha/beta hydrolase"/>
    <property type="match status" value="1"/>
</dbReference>
<keyword evidence="3" id="KW-1185">Reference proteome</keyword>
<dbReference type="EMBL" id="KN837169">
    <property type="protein sequence ID" value="KIJ37425.1"/>
    <property type="molecule type" value="Genomic_DNA"/>
</dbReference>
<accession>A0A0C9VIR3</accession>
<dbReference type="Pfam" id="PF12697">
    <property type="entry name" value="Abhydrolase_6"/>
    <property type="match status" value="1"/>
</dbReference>
<dbReference type="OrthoDB" id="3466836at2759"/>